<protein>
    <submittedName>
        <fullName evidence="2">Uncharacterized protein</fullName>
    </submittedName>
</protein>
<organism evidence="2">
    <name type="scientific">marine metagenome</name>
    <dbReference type="NCBI Taxonomy" id="408172"/>
    <lineage>
        <taxon>unclassified sequences</taxon>
        <taxon>metagenomes</taxon>
        <taxon>ecological metagenomes</taxon>
    </lineage>
</organism>
<dbReference type="EMBL" id="UINC01032351">
    <property type="protein sequence ID" value="SVB19868.1"/>
    <property type="molecule type" value="Genomic_DNA"/>
</dbReference>
<feature type="region of interest" description="Disordered" evidence="1">
    <location>
        <begin position="1"/>
        <end position="27"/>
    </location>
</feature>
<sequence length="27" mass="3009">MKIDSETSTDLLQKPHDKSYSGEAISQ</sequence>
<evidence type="ECO:0000313" key="2">
    <source>
        <dbReference type="EMBL" id="SVB19868.1"/>
    </source>
</evidence>
<reference evidence="2" key="1">
    <citation type="submission" date="2018-05" db="EMBL/GenBank/DDBJ databases">
        <authorList>
            <person name="Lanie J.A."/>
            <person name="Ng W.-L."/>
            <person name="Kazmierczak K.M."/>
            <person name="Andrzejewski T.M."/>
            <person name="Davidsen T.M."/>
            <person name="Wayne K.J."/>
            <person name="Tettelin H."/>
            <person name="Glass J.I."/>
            <person name="Rusch D."/>
            <person name="Podicherti R."/>
            <person name="Tsui H.-C.T."/>
            <person name="Winkler M.E."/>
        </authorList>
    </citation>
    <scope>NUCLEOTIDE SEQUENCE</scope>
</reference>
<accession>A0A382C1D2</accession>
<feature type="compositionally biased region" description="Polar residues" evidence="1">
    <location>
        <begin position="1"/>
        <end position="11"/>
    </location>
</feature>
<proteinExistence type="predicted"/>
<gene>
    <name evidence="2" type="ORF">METZ01_LOCUS172722</name>
</gene>
<evidence type="ECO:0000256" key="1">
    <source>
        <dbReference type="SAM" id="MobiDB-lite"/>
    </source>
</evidence>
<dbReference type="AlphaFoldDB" id="A0A382C1D2"/>
<name>A0A382C1D2_9ZZZZ</name>